<keyword evidence="3" id="KW-1185">Reference proteome</keyword>
<name>A0AAD7WF24_9TELE</name>
<sequence length="151" mass="16119">MKLATPTEVSPARPRSVEERPPGAAKPRKHRPMPFLLRCANTECRSPVSMPPVCDSMPCPAPPSLSFDSSTFETRAFRPELPEARAHLQTWGGSGVSKTPCLGPPCPVTTTTPPLSRSCHDPHPTPTAVESPSSHRNAIRGAVDVPGRPAS</sequence>
<evidence type="ECO:0000313" key="2">
    <source>
        <dbReference type="EMBL" id="KAJ8393584.1"/>
    </source>
</evidence>
<feature type="region of interest" description="Disordered" evidence="1">
    <location>
        <begin position="111"/>
        <end position="151"/>
    </location>
</feature>
<organism evidence="2 3">
    <name type="scientific">Aldrovandia affinis</name>
    <dbReference type="NCBI Taxonomy" id="143900"/>
    <lineage>
        <taxon>Eukaryota</taxon>
        <taxon>Metazoa</taxon>
        <taxon>Chordata</taxon>
        <taxon>Craniata</taxon>
        <taxon>Vertebrata</taxon>
        <taxon>Euteleostomi</taxon>
        <taxon>Actinopterygii</taxon>
        <taxon>Neopterygii</taxon>
        <taxon>Teleostei</taxon>
        <taxon>Notacanthiformes</taxon>
        <taxon>Halosauridae</taxon>
        <taxon>Aldrovandia</taxon>
    </lineage>
</organism>
<dbReference type="AlphaFoldDB" id="A0AAD7WF24"/>
<accession>A0AAD7WF24</accession>
<proteinExistence type="predicted"/>
<feature type="region of interest" description="Disordered" evidence="1">
    <location>
        <begin position="1"/>
        <end position="31"/>
    </location>
</feature>
<evidence type="ECO:0000256" key="1">
    <source>
        <dbReference type="SAM" id="MobiDB-lite"/>
    </source>
</evidence>
<dbReference type="Proteomes" id="UP001221898">
    <property type="component" value="Unassembled WGS sequence"/>
</dbReference>
<reference evidence="2" key="1">
    <citation type="journal article" date="2023" name="Science">
        <title>Genome structures resolve the early diversification of teleost fishes.</title>
        <authorList>
            <person name="Parey E."/>
            <person name="Louis A."/>
            <person name="Montfort J."/>
            <person name="Bouchez O."/>
            <person name="Roques C."/>
            <person name="Iampietro C."/>
            <person name="Lluch J."/>
            <person name="Castinel A."/>
            <person name="Donnadieu C."/>
            <person name="Desvignes T."/>
            <person name="Floi Bucao C."/>
            <person name="Jouanno E."/>
            <person name="Wen M."/>
            <person name="Mejri S."/>
            <person name="Dirks R."/>
            <person name="Jansen H."/>
            <person name="Henkel C."/>
            <person name="Chen W.J."/>
            <person name="Zahm M."/>
            <person name="Cabau C."/>
            <person name="Klopp C."/>
            <person name="Thompson A.W."/>
            <person name="Robinson-Rechavi M."/>
            <person name="Braasch I."/>
            <person name="Lecointre G."/>
            <person name="Bobe J."/>
            <person name="Postlethwait J.H."/>
            <person name="Berthelot C."/>
            <person name="Roest Crollius H."/>
            <person name="Guiguen Y."/>
        </authorList>
    </citation>
    <scope>NUCLEOTIDE SEQUENCE</scope>
    <source>
        <strain evidence="2">NC1722</strain>
    </source>
</reference>
<evidence type="ECO:0000313" key="3">
    <source>
        <dbReference type="Proteomes" id="UP001221898"/>
    </source>
</evidence>
<protein>
    <submittedName>
        <fullName evidence="2">Uncharacterized protein</fullName>
    </submittedName>
</protein>
<dbReference type="EMBL" id="JAINUG010000136">
    <property type="protein sequence ID" value="KAJ8393584.1"/>
    <property type="molecule type" value="Genomic_DNA"/>
</dbReference>
<comment type="caution">
    <text evidence="2">The sequence shown here is derived from an EMBL/GenBank/DDBJ whole genome shotgun (WGS) entry which is preliminary data.</text>
</comment>
<gene>
    <name evidence="2" type="ORF">AAFF_G00060570</name>
</gene>